<name>A0AAP0B7R9_9ASPA</name>
<proteinExistence type="predicted"/>
<keyword evidence="2" id="KW-0479">Metal-binding</keyword>
<evidence type="ECO:0000259" key="7">
    <source>
        <dbReference type="PROSITE" id="PS50089"/>
    </source>
</evidence>
<dbReference type="PROSITE" id="PS50089">
    <property type="entry name" value="ZF_RING_2"/>
    <property type="match status" value="1"/>
</dbReference>
<dbReference type="EMBL" id="JBBWWQ010000014">
    <property type="protein sequence ID" value="KAK8931453.1"/>
    <property type="molecule type" value="Genomic_DNA"/>
</dbReference>
<evidence type="ECO:0000256" key="2">
    <source>
        <dbReference type="ARBA" id="ARBA00022723"/>
    </source>
</evidence>
<sequence>MVAGVEVVWTPCEHQFHGECLRRWFERAGSCPLCRFDFDQYSLASRPDFMV</sequence>
<evidence type="ECO:0000313" key="9">
    <source>
        <dbReference type="Proteomes" id="UP001418222"/>
    </source>
</evidence>
<feature type="domain" description="RING-type" evidence="7">
    <location>
        <begin position="11"/>
        <end position="35"/>
    </location>
</feature>
<accession>A0AAP0B7R9</accession>
<organism evidence="8 9">
    <name type="scientific">Platanthera zijinensis</name>
    <dbReference type="NCBI Taxonomy" id="2320716"/>
    <lineage>
        <taxon>Eukaryota</taxon>
        <taxon>Viridiplantae</taxon>
        <taxon>Streptophyta</taxon>
        <taxon>Embryophyta</taxon>
        <taxon>Tracheophyta</taxon>
        <taxon>Spermatophyta</taxon>
        <taxon>Magnoliopsida</taxon>
        <taxon>Liliopsida</taxon>
        <taxon>Asparagales</taxon>
        <taxon>Orchidaceae</taxon>
        <taxon>Orchidoideae</taxon>
        <taxon>Orchideae</taxon>
        <taxon>Orchidinae</taxon>
        <taxon>Platanthera</taxon>
    </lineage>
</organism>
<keyword evidence="4" id="KW-0833">Ubl conjugation pathway</keyword>
<reference evidence="8 9" key="1">
    <citation type="journal article" date="2022" name="Nat. Plants">
        <title>Genomes of leafy and leafless Platanthera orchids illuminate the evolution of mycoheterotrophy.</title>
        <authorList>
            <person name="Li M.H."/>
            <person name="Liu K.W."/>
            <person name="Li Z."/>
            <person name="Lu H.C."/>
            <person name="Ye Q.L."/>
            <person name="Zhang D."/>
            <person name="Wang J.Y."/>
            <person name="Li Y.F."/>
            <person name="Zhong Z.M."/>
            <person name="Liu X."/>
            <person name="Yu X."/>
            <person name="Liu D.K."/>
            <person name="Tu X.D."/>
            <person name="Liu B."/>
            <person name="Hao Y."/>
            <person name="Liao X.Y."/>
            <person name="Jiang Y.T."/>
            <person name="Sun W.H."/>
            <person name="Chen J."/>
            <person name="Chen Y.Q."/>
            <person name="Ai Y."/>
            <person name="Zhai J.W."/>
            <person name="Wu S.S."/>
            <person name="Zhou Z."/>
            <person name="Hsiao Y.Y."/>
            <person name="Wu W.L."/>
            <person name="Chen Y.Y."/>
            <person name="Lin Y.F."/>
            <person name="Hsu J.L."/>
            <person name="Li C.Y."/>
            <person name="Wang Z.W."/>
            <person name="Zhao X."/>
            <person name="Zhong W.Y."/>
            <person name="Ma X.K."/>
            <person name="Ma L."/>
            <person name="Huang J."/>
            <person name="Chen G.Z."/>
            <person name="Huang M.Z."/>
            <person name="Huang L."/>
            <person name="Peng D.H."/>
            <person name="Luo Y.B."/>
            <person name="Zou S.Q."/>
            <person name="Chen S.P."/>
            <person name="Lan S."/>
            <person name="Tsai W.C."/>
            <person name="Van de Peer Y."/>
            <person name="Liu Z.J."/>
        </authorList>
    </citation>
    <scope>NUCLEOTIDE SEQUENCE [LARGE SCALE GENOMIC DNA]</scope>
    <source>
        <strain evidence="8">Lor287</strain>
    </source>
</reference>
<evidence type="ECO:0000256" key="3">
    <source>
        <dbReference type="ARBA" id="ARBA00022771"/>
    </source>
</evidence>
<evidence type="ECO:0000256" key="5">
    <source>
        <dbReference type="ARBA" id="ARBA00022833"/>
    </source>
</evidence>
<dbReference type="Proteomes" id="UP001418222">
    <property type="component" value="Unassembled WGS sequence"/>
</dbReference>
<dbReference type="SUPFAM" id="SSF57850">
    <property type="entry name" value="RING/U-box"/>
    <property type="match status" value="1"/>
</dbReference>
<dbReference type="InterPro" id="IPR024766">
    <property type="entry name" value="Znf_RING_H2"/>
</dbReference>
<protein>
    <recommendedName>
        <fullName evidence="7">RING-type domain-containing protein</fullName>
    </recommendedName>
</protein>
<comment type="pathway">
    <text evidence="1">Protein modification; protein ubiquitination.</text>
</comment>
<evidence type="ECO:0000256" key="4">
    <source>
        <dbReference type="ARBA" id="ARBA00022786"/>
    </source>
</evidence>
<dbReference type="Pfam" id="PF12678">
    <property type="entry name" value="zf-rbx1"/>
    <property type="match status" value="1"/>
</dbReference>
<keyword evidence="5" id="KW-0862">Zinc</keyword>
<evidence type="ECO:0000256" key="6">
    <source>
        <dbReference type="PROSITE-ProRule" id="PRU00175"/>
    </source>
</evidence>
<dbReference type="Gene3D" id="3.30.40.10">
    <property type="entry name" value="Zinc/RING finger domain, C3HC4 (zinc finger)"/>
    <property type="match status" value="1"/>
</dbReference>
<comment type="caution">
    <text evidence="8">The sequence shown here is derived from an EMBL/GenBank/DDBJ whole genome shotgun (WGS) entry which is preliminary data.</text>
</comment>
<gene>
    <name evidence="8" type="ORF">KSP39_PZI016504</name>
</gene>
<keyword evidence="3 6" id="KW-0863">Zinc-finger</keyword>
<keyword evidence="9" id="KW-1185">Reference proteome</keyword>
<evidence type="ECO:0000313" key="8">
    <source>
        <dbReference type="EMBL" id="KAK8931453.1"/>
    </source>
</evidence>
<dbReference type="AlphaFoldDB" id="A0AAP0B7R9"/>
<dbReference type="InterPro" id="IPR013083">
    <property type="entry name" value="Znf_RING/FYVE/PHD"/>
</dbReference>
<evidence type="ECO:0000256" key="1">
    <source>
        <dbReference type="ARBA" id="ARBA00004906"/>
    </source>
</evidence>
<dbReference type="InterPro" id="IPR001841">
    <property type="entry name" value="Znf_RING"/>
</dbReference>
<dbReference type="GO" id="GO:0008270">
    <property type="term" value="F:zinc ion binding"/>
    <property type="evidence" value="ECO:0007669"/>
    <property type="project" value="UniProtKB-KW"/>
</dbReference>